<dbReference type="Gene3D" id="1.10.3680.10">
    <property type="entry name" value="TerB-like"/>
    <property type="match status" value="1"/>
</dbReference>
<name>A0A1H0H4U2_9RHOB</name>
<dbReference type="CDD" id="cd07178">
    <property type="entry name" value="terB_like_YebE"/>
    <property type="match status" value="1"/>
</dbReference>
<accession>A0A1H0H4U2</accession>
<dbReference type="InterPro" id="IPR029024">
    <property type="entry name" value="TerB-like"/>
</dbReference>
<dbReference type="AlphaFoldDB" id="A0A1H0H4U2"/>
<keyword evidence="2" id="KW-1185">Reference proteome</keyword>
<organism evidence="1 2">
    <name type="scientific">Lutimaribacter pacificus</name>
    <dbReference type="NCBI Taxonomy" id="391948"/>
    <lineage>
        <taxon>Bacteria</taxon>
        <taxon>Pseudomonadati</taxon>
        <taxon>Pseudomonadota</taxon>
        <taxon>Alphaproteobacteria</taxon>
        <taxon>Rhodobacterales</taxon>
        <taxon>Roseobacteraceae</taxon>
        <taxon>Lutimaribacter</taxon>
    </lineage>
</organism>
<reference evidence="1 2" key="1">
    <citation type="submission" date="2016-11" db="EMBL/GenBank/DDBJ databases">
        <authorList>
            <person name="Varghese N."/>
            <person name="Submissions S."/>
        </authorList>
    </citation>
    <scope>NUCLEOTIDE SEQUENCE [LARGE SCALE GENOMIC DNA]</scope>
    <source>
        <strain evidence="1 2">DSM 29620</strain>
    </source>
</reference>
<dbReference type="EMBL" id="FQZZ01000002">
    <property type="protein sequence ID" value="SHJ96178.1"/>
    <property type="molecule type" value="Genomic_DNA"/>
</dbReference>
<protein>
    <submittedName>
        <fullName evidence="1">Uncharacterized protein</fullName>
    </submittedName>
</protein>
<dbReference type="Proteomes" id="UP000324252">
    <property type="component" value="Unassembled WGS sequence"/>
</dbReference>
<dbReference type="InterPro" id="IPR007486">
    <property type="entry name" value="YebE"/>
</dbReference>
<evidence type="ECO:0000313" key="2">
    <source>
        <dbReference type="Proteomes" id="UP000324252"/>
    </source>
</evidence>
<evidence type="ECO:0000313" key="1">
    <source>
        <dbReference type="EMBL" id="SHJ96178.1"/>
    </source>
</evidence>
<sequence>MSFVKTLATLAVGFAAARGVQKVREMGGMAGLKDAMRKAGDPGGMADQMGGMAQKMGLPVDQAQMRDMFARFGGQAADATDATEQGLGNLMGAMTSAAGVGARGMGEMMEALTRGTAIGATTEENARLMIRAMIQAAKSDGEIDADERKTILDHLSDASDEEIAFVEAALDAPVDPVALAQDTGDAMRAQVYSAALMAIAVDTGAERSYLRALAQALQLDDATVADLHKSMGRPAL</sequence>
<dbReference type="OrthoDB" id="7866618at2"/>
<gene>
    <name evidence="1" type="ORF">SAMN05444142_102529</name>
</gene>
<dbReference type="SUPFAM" id="SSF158682">
    <property type="entry name" value="TerB-like"/>
    <property type="match status" value="1"/>
</dbReference>
<proteinExistence type="predicted"/>
<dbReference type="RefSeq" id="WP_149788181.1">
    <property type="nucleotide sequence ID" value="NZ_FNIO01000003.1"/>
</dbReference>
<dbReference type="Pfam" id="PF04391">
    <property type="entry name" value="DUF533"/>
    <property type="match status" value="1"/>
</dbReference>